<proteinExistence type="predicted"/>
<evidence type="ECO:0000256" key="2">
    <source>
        <dbReference type="SAM" id="MobiDB-lite"/>
    </source>
</evidence>
<organism evidence="4 5">
    <name type="scientific">Sandarakinorhabdus cyanobacteriorum</name>
    <dbReference type="NCBI Taxonomy" id="1981098"/>
    <lineage>
        <taxon>Bacteria</taxon>
        <taxon>Pseudomonadati</taxon>
        <taxon>Pseudomonadota</taxon>
        <taxon>Alphaproteobacteria</taxon>
        <taxon>Sphingomonadales</taxon>
        <taxon>Sphingosinicellaceae</taxon>
        <taxon>Sandarakinorhabdus</taxon>
    </lineage>
</organism>
<dbReference type="OrthoDB" id="9800184at2"/>
<dbReference type="EMBL" id="NOXT01000121">
    <property type="protein sequence ID" value="OYQ25661.1"/>
    <property type="molecule type" value="Genomic_DNA"/>
</dbReference>
<dbReference type="AlphaFoldDB" id="A0A255Y910"/>
<feature type="domain" description="FAD-binding PCMH-type" evidence="3">
    <location>
        <begin position="84"/>
        <end position="280"/>
    </location>
</feature>
<feature type="region of interest" description="Disordered" evidence="2">
    <location>
        <begin position="1"/>
        <end position="29"/>
    </location>
</feature>
<gene>
    <name evidence="4" type="ORF">CHU93_13080</name>
</gene>
<accession>A0A255Y910</accession>
<dbReference type="InterPro" id="IPR016169">
    <property type="entry name" value="FAD-bd_PCMH_sub2"/>
</dbReference>
<keyword evidence="1" id="KW-0285">Flavoprotein</keyword>
<evidence type="ECO:0000313" key="5">
    <source>
        <dbReference type="Proteomes" id="UP000216991"/>
    </source>
</evidence>
<keyword evidence="5" id="KW-1185">Reference proteome</keyword>
<protein>
    <recommendedName>
        <fullName evidence="3">FAD-binding PCMH-type domain-containing protein</fullName>
    </recommendedName>
</protein>
<dbReference type="PROSITE" id="PS51387">
    <property type="entry name" value="FAD_PCMH"/>
    <property type="match status" value="1"/>
</dbReference>
<dbReference type="InterPro" id="IPR010031">
    <property type="entry name" value="FAD_lactone_oxidase-like"/>
</dbReference>
<dbReference type="PANTHER" id="PTHR43762">
    <property type="entry name" value="L-GULONOLACTONE OXIDASE"/>
    <property type="match status" value="1"/>
</dbReference>
<dbReference type="GO" id="GO:0016899">
    <property type="term" value="F:oxidoreductase activity, acting on the CH-OH group of donors, oxygen as acceptor"/>
    <property type="evidence" value="ECO:0007669"/>
    <property type="project" value="InterPro"/>
</dbReference>
<evidence type="ECO:0000256" key="1">
    <source>
        <dbReference type="ARBA" id="ARBA00022827"/>
    </source>
</evidence>
<dbReference type="PANTHER" id="PTHR43762:SF1">
    <property type="entry name" value="D-ARABINONO-1,4-LACTONE OXIDASE"/>
    <property type="match status" value="1"/>
</dbReference>
<evidence type="ECO:0000313" key="4">
    <source>
        <dbReference type="EMBL" id="OYQ25661.1"/>
    </source>
</evidence>
<comment type="caution">
    <text evidence="4">The sequence shown here is derived from an EMBL/GenBank/DDBJ whole genome shotgun (WGS) entry which is preliminary data.</text>
</comment>
<dbReference type="Proteomes" id="UP000216991">
    <property type="component" value="Unassembled WGS sequence"/>
</dbReference>
<sequence>MPLDQAPVGIIDGPSPRQSAAPRRRARLPPCPVGKFHDSRTLLRQALLQEKGMTQTSGKRPLKWQNYHETVERTAPDLRDLATVSSGNLAAWLAASTAAAQALLTEAAAAGTMVQVLGGTWSFSRLLSGNGILADPKLVNVDDLPIFGLTSADTANPRVLVGGGVRIGQLNAWLEARQLSLFTSGAHDGQTVAGACATSTHGSVVGYGAFQNHVRAIQLVTGPQDSVWLEPQEDRGARVDDALLAGVARRMPDDELFAAALVHLGGLGIVNVLVLEVSPAYSVAVVRRRQLWDEGLSRLLQDGQYAAFAAQVWPDAIAQFGKQPPYYIEVILHPFRNVVQNLPPPFNKPRPALISLYWQGAAPADEEDARWFDDTLNLLERFVRRRPSELPGDLFDRIAQSLADTLPVPWAVGDAVGAMFRQTPDAGDRPRRATWGKANGPHQKLPIDLFNAAYAIPRAQLDGALDVIHKAFLADGIGGAAPVVFTLRFVQGAAGLLAFQRFPETVVINMDGLRSTACFQAAARIALALEMADIPFSQHWGKQGEITASRVAREYDGGNDGNPLGQDRAQRWRAARARLLAAPMHDILTNDSLQDWQLG</sequence>
<dbReference type="InterPro" id="IPR006094">
    <property type="entry name" value="Oxid_FAD_bind_N"/>
</dbReference>
<evidence type="ECO:0000259" key="3">
    <source>
        <dbReference type="PROSITE" id="PS51387"/>
    </source>
</evidence>
<dbReference type="Pfam" id="PF01565">
    <property type="entry name" value="FAD_binding_4"/>
    <property type="match status" value="1"/>
</dbReference>
<name>A0A255Y910_9SPHN</name>
<dbReference type="InterPro" id="IPR036318">
    <property type="entry name" value="FAD-bd_PCMH-like_sf"/>
</dbReference>
<dbReference type="SUPFAM" id="SSF56176">
    <property type="entry name" value="FAD-binding/transporter-associated domain-like"/>
    <property type="match status" value="1"/>
</dbReference>
<dbReference type="InterPro" id="IPR016166">
    <property type="entry name" value="FAD-bd_PCMH"/>
</dbReference>
<dbReference type="Gene3D" id="3.30.465.10">
    <property type="match status" value="1"/>
</dbReference>
<dbReference type="GO" id="GO:0071949">
    <property type="term" value="F:FAD binding"/>
    <property type="evidence" value="ECO:0007669"/>
    <property type="project" value="InterPro"/>
</dbReference>
<keyword evidence="1" id="KW-0274">FAD</keyword>
<reference evidence="4 5" key="1">
    <citation type="submission" date="2017-07" db="EMBL/GenBank/DDBJ databases">
        <title>Sandarakinorhabdus cyanobacteriorum sp. nov., a novel bacterium isolated from cyanobacterial aggregates in a eutrophic lake.</title>
        <authorList>
            <person name="Cai H."/>
        </authorList>
    </citation>
    <scope>NUCLEOTIDE SEQUENCE [LARGE SCALE GENOMIC DNA]</scope>
    <source>
        <strain evidence="4 5">TH057</strain>
    </source>
</reference>